<evidence type="ECO:0000256" key="7">
    <source>
        <dbReference type="PIRSR" id="PIRSR036432-1"/>
    </source>
</evidence>
<dbReference type="SUPFAM" id="SSF53790">
    <property type="entry name" value="Tetrapyrrole methylase"/>
    <property type="match status" value="1"/>
</dbReference>
<evidence type="ECO:0000259" key="8">
    <source>
        <dbReference type="Pfam" id="PF00590"/>
    </source>
</evidence>
<comment type="catalytic activity">
    <reaction evidence="6">
        <text>2-[(3S)-amino-3-carboxypropyl]-L-histidyl-[translation elongation factor 2] + 3 S-adenosyl-L-methionine = diphthine-[translation elongation factor 2] + 3 S-adenosyl-L-homocysteine + 3 H(+)</text>
        <dbReference type="Rhea" id="RHEA:36415"/>
        <dbReference type="Rhea" id="RHEA-COMP:9749"/>
        <dbReference type="Rhea" id="RHEA-COMP:10172"/>
        <dbReference type="ChEBI" id="CHEBI:15378"/>
        <dbReference type="ChEBI" id="CHEBI:57856"/>
        <dbReference type="ChEBI" id="CHEBI:59789"/>
        <dbReference type="ChEBI" id="CHEBI:73995"/>
        <dbReference type="ChEBI" id="CHEBI:82696"/>
        <dbReference type="EC" id="2.1.1.98"/>
    </reaction>
</comment>
<feature type="binding site" evidence="6 7">
    <location>
        <position position="165"/>
    </location>
    <ligand>
        <name>S-adenosyl-L-methionine</name>
        <dbReference type="ChEBI" id="CHEBI:59789"/>
    </ligand>
</feature>
<dbReference type="RefSeq" id="WP_048092570.1">
    <property type="nucleotide sequence ID" value="NZ_CP009552.1"/>
</dbReference>
<dbReference type="GeneID" id="24798211"/>
<protein>
    <recommendedName>
        <fullName evidence="6">Diphthine synthase</fullName>
        <ecNumber evidence="6">2.1.1.98</ecNumber>
    </recommendedName>
    <alternativeName>
        <fullName evidence="6">Diphthamide biosynthesis methyltransferase</fullName>
    </alternativeName>
</protein>
<dbReference type="HOGENOM" id="CLU_066040_0_0_2"/>
<dbReference type="CDD" id="cd11647">
    <property type="entry name" value="DHP5_DphB"/>
    <property type="match status" value="1"/>
</dbReference>
<dbReference type="PANTHER" id="PTHR10882:SF0">
    <property type="entry name" value="DIPHTHINE METHYL ESTER SYNTHASE"/>
    <property type="match status" value="1"/>
</dbReference>
<dbReference type="EMBL" id="CP009552">
    <property type="protein sequence ID" value="AIY90664.1"/>
    <property type="molecule type" value="Genomic_DNA"/>
</dbReference>
<dbReference type="InterPro" id="IPR014776">
    <property type="entry name" value="4pyrrole_Mease_sub2"/>
</dbReference>
<comment type="function">
    <text evidence="6">S-adenosyl-L-methionine-dependent methyltransferase that catalyzes the trimethylation of the amino group of the modified target histidine residue in translation elongation factor 2 (EF-2), to form an intermediate called diphthine. The three successive methylation reactions represent the second step of diphthamide biosynthesis.</text>
</comment>
<feature type="binding site" evidence="6 7">
    <location>
        <position position="88"/>
    </location>
    <ligand>
        <name>S-adenosyl-L-methionine</name>
        <dbReference type="ChEBI" id="CHEBI:59789"/>
    </ligand>
</feature>
<accession>A0A0A7GF56</accession>
<feature type="domain" description="Tetrapyrrole methylase" evidence="8">
    <location>
        <begin position="3"/>
        <end position="202"/>
    </location>
</feature>
<dbReference type="PANTHER" id="PTHR10882">
    <property type="entry name" value="DIPHTHINE SYNTHASE"/>
    <property type="match status" value="1"/>
</dbReference>
<evidence type="ECO:0000256" key="6">
    <source>
        <dbReference type="HAMAP-Rule" id="MF_01084"/>
    </source>
</evidence>
<dbReference type="HAMAP" id="MF_01084">
    <property type="entry name" value="Diphthine_synth"/>
    <property type="match status" value="1"/>
</dbReference>
<evidence type="ECO:0000313" key="9">
    <source>
        <dbReference type="EMBL" id="AIY90664.1"/>
    </source>
</evidence>
<keyword evidence="4 6" id="KW-0808">Transferase</keyword>
<dbReference type="EC" id="2.1.1.98" evidence="6"/>
<feature type="binding site" evidence="6 7">
    <location>
        <position position="199"/>
    </location>
    <ligand>
        <name>S-adenosyl-L-methionine</name>
        <dbReference type="ChEBI" id="CHEBI:59789"/>
    </ligand>
</feature>
<keyword evidence="3 6" id="KW-0489">Methyltransferase</keyword>
<dbReference type="Proteomes" id="UP000030624">
    <property type="component" value="Chromosome"/>
</dbReference>
<organism evidence="9 10">
    <name type="scientific">Geoglobus acetivorans</name>
    <dbReference type="NCBI Taxonomy" id="565033"/>
    <lineage>
        <taxon>Archaea</taxon>
        <taxon>Methanobacteriati</taxon>
        <taxon>Methanobacteriota</taxon>
        <taxon>Archaeoglobi</taxon>
        <taxon>Archaeoglobales</taxon>
        <taxon>Archaeoglobaceae</taxon>
        <taxon>Geoglobus</taxon>
    </lineage>
</organism>
<feature type="binding site" evidence="6 7">
    <location>
        <position position="10"/>
    </location>
    <ligand>
        <name>S-adenosyl-L-methionine</name>
        <dbReference type="ChEBI" id="CHEBI:59789"/>
    </ligand>
</feature>
<comment type="pathway">
    <text evidence="1 6">Protein modification; peptidyl-diphthamide biosynthesis.</text>
</comment>
<evidence type="ECO:0000256" key="5">
    <source>
        <dbReference type="ARBA" id="ARBA00022691"/>
    </source>
</evidence>
<dbReference type="UniPathway" id="UPA00559"/>
<evidence type="ECO:0000256" key="2">
    <source>
        <dbReference type="ARBA" id="ARBA00006729"/>
    </source>
</evidence>
<dbReference type="GO" id="GO:0004164">
    <property type="term" value="F:diphthine synthase activity"/>
    <property type="evidence" value="ECO:0007669"/>
    <property type="project" value="UniProtKB-UniRule"/>
</dbReference>
<feature type="binding site" evidence="6 7">
    <location>
        <position position="85"/>
    </location>
    <ligand>
        <name>S-adenosyl-L-methionine</name>
        <dbReference type="ChEBI" id="CHEBI:59789"/>
    </ligand>
</feature>
<comment type="subunit">
    <text evidence="6">Homodimer.</text>
</comment>
<dbReference type="PIRSF" id="PIRSF036432">
    <property type="entry name" value="Diphthine_synth"/>
    <property type="match status" value="1"/>
</dbReference>
<evidence type="ECO:0000256" key="4">
    <source>
        <dbReference type="ARBA" id="ARBA00022679"/>
    </source>
</evidence>
<dbReference type="InterPro" id="IPR004551">
    <property type="entry name" value="Dphthn_synthase"/>
</dbReference>
<dbReference type="NCBIfam" id="TIGR00522">
    <property type="entry name" value="dph5"/>
    <property type="match status" value="1"/>
</dbReference>
<gene>
    <name evidence="6" type="primary">dphB</name>
    <name evidence="9" type="ORF">GACE_1631</name>
</gene>
<dbReference type="InterPro" id="IPR014777">
    <property type="entry name" value="4pyrrole_Mease_sub1"/>
</dbReference>
<dbReference type="AlphaFoldDB" id="A0A0A7GF56"/>
<dbReference type="Gene3D" id="3.30.950.10">
    <property type="entry name" value="Methyltransferase, Cobalt-precorrin-4 Transmethylase, Domain 2"/>
    <property type="match status" value="1"/>
</dbReference>
<dbReference type="Pfam" id="PF00590">
    <property type="entry name" value="TP_methylase"/>
    <property type="match status" value="1"/>
</dbReference>
<evidence type="ECO:0000313" key="10">
    <source>
        <dbReference type="Proteomes" id="UP000030624"/>
    </source>
</evidence>
<sequence length="256" mass="28746">MPLTFVGLGLCDERDITLKGLEAVRNADRVYVEFYTSRLSTSLETLERTFGREIELLERRHLEEESAKLIDEARERVVVVLVPGDPMIATTHSSVVFEAKKKGVEVRIIHNASIVSAIAGVTGLHIYRFGKIATVSYPYRNTVSRTPLDVIKQNLSINAHTLLLLDLNPEPMTIEYAVELLERIDDGTLDHFAVGVARVGSDDSLAVCDKFYRLRDHDFGKPLHSIVVLARTIHITEYEFLREFANAPASLESLVE</sequence>
<proteinExistence type="inferred from homology"/>
<evidence type="ECO:0000256" key="1">
    <source>
        <dbReference type="ARBA" id="ARBA00005156"/>
    </source>
</evidence>
<feature type="binding site" evidence="6 7">
    <location>
        <begin position="113"/>
        <end position="114"/>
    </location>
    <ligand>
        <name>S-adenosyl-L-methionine</name>
        <dbReference type="ChEBI" id="CHEBI:59789"/>
    </ligand>
</feature>
<keyword evidence="5 6" id="KW-0949">S-adenosyl-L-methionine</keyword>
<evidence type="ECO:0000256" key="3">
    <source>
        <dbReference type="ARBA" id="ARBA00022603"/>
    </source>
</evidence>
<comment type="similarity">
    <text evidence="2 6">Belongs to the diphthine synthase family.</text>
</comment>
<dbReference type="Gene3D" id="3.40.1010.10">
    <property type="entry name" value="Cobalt-precorrin-4 Transmethylase, Domain 1"/>
    <property type="match status" value="1"/>
</dbReference>
<dbReference type="STRING" id="565033.GACE_1631"/>
<dbReference type="InterPro" id="IPR035996">
    <property type="entry name" value="4pyrrol_Methylase_sf"/>
</dbReference>
<dbReference type="GO" id="GO:0017183">
    <property type="term" value="P:protein histidyl modification to diphthamide"/>
    <property type="evidence" value="ECO:0007669"/>
    <property type="project" value="UniProtKB-UniRule"/>
</dbReference>
<reference evidence="9 10" key="1">
    <citation type="journal article" date="2015" name="Appl. Environ. Microbiol.">
        <title>The Geoglobus acetivorans genome: Fe(III) reduction, acetate utilization, autotrophic growth, and degradation of aromatic compounds in a hyperthermophilic archaeon.</title>
        <authorList>
            <person name="Mardanov A.V."/>
            <person name="Slododkina G.B."/>
            <person name="Slobodkin A.I."/>
            <person name="Beletsky A.V."/>
            <person name="Gavrilov S.N."/>
            <person name="Kublanov I.V."/>
            <person name="Bonch-Osmolovskaya E.A."/>
            <person name="Skryabin K.G."/>
            <person name="Ravin N.V."/>
        </authorList>
    </citation>
    <scope>NUCLEOTIDE SEQUENCE [LARGE SCALE GENOMIC DNA]</scope>
    <source>
        <strain evidence="9 10">SBH6</strain>
    </source>
</reference>
<dbReference type="GO" id="GO:0032259">
    <property type="term" value="P:methylation"/>
    <property type="evidence" value="ECO:0007669"/>
    <property type="project" value="UniProtKB-KW"/>
</dbReference>
<dbReference type="eggNOG" id="arCOG04161">
    <property type="taxonomic scope" value="Archaea"/>
</dbReference>
<dbReference type="KEGG" id="gac:GACE_1631"/>
<name>A0A0A7GF56_GEOAI</name>
<dbReference type="InterPro" id="IPR000878">
    <property type="entry name" value="4pyrrol_Mease"/>
</dbReference>
<feature type="binding site" evidence="6 7">
    <location>
        <position position="224"/>
    </location>
    <ligand>
        <name>S-adenosyl-L-methionine</name>
        <dbReference type="ChEBI" id="CHEBI:59789"/>
    </ligand>
</feature>